<dbReference type="InterPro" id="IPR033878">
    <property type="entry name" value="NfsB-like"/>
</dbReference>
<evidence type="ECO:0000313" key="9">
    <source>
        <dbReference type="EMBL" id="QDV30891.1"/>
    </source>
</evidence>
<evidence type="ECO:0000256" key="1">
    <source>
        <dbReference type="ARBA" id="ARBA00001917"/>
    </source>
</evidence>
<keyword evidence="6 9" id="KW-0560">Oxidoreductase</keyword>
<evidence type="ECO:0000256" key="3">
    <source>
        <dbReference type="ARBA" id="ARBA00022630"/>
    </source>
</evidence>
<organism evidence="9 10">
    <name type="scientific">Planctopirus ephydatiae</name>
    <dbReference type="NCBI Taxonomy" id="2528019"/>
    <lineage>
        <taxon>Bacteria</taxon>
        <taxon>Pseudomonadati</taxon>
        <taxon>Planctomycetota</taxon>
        <taxon>Planctomycetia</taxon>
        <taxon>Planctomycetales</taxon>
        <taxon>Planctomycetaceae</taxon>
        <taxon>Planctopirus</taxon>
    </lineage>
</organism>
<dbReference type="GO" id="GO:0046857">
    <property type="term" value="F:oxidoreductase activity, acting on other nitrogenous compounds as donors, with NAD or NADP as acceptor"/>
    <property type="evidence" value="ECO:0007669"/>
    <property type="project" value="TreeGrafter"/>
</dbReference>
<dbReference type="PANTHER" id="PTHR23026">
    <property type="entry name" value="NADPH NITROREDUCTASE"/>
    <property type="match status" value="1"/>
</dbReference>
<dbReference type="KEGG" id="peh:Spb1_28260"/>
<proteinExistence type="inferred from homology"/>
<evidence type="ECO:0000256" key="4">
    <source>
        <dbReference type="ARBA" id="ARBA00022643"/>
    </source>
</evidence>
<feature type="domain" description="Nitroreductase" evidence="8">
    <location>
        <begin position="78"/>
        <end position="256"/>
    </location>
</feature>
<name>A0A518GQU0_9PLAN</name>
<gene>
    <name evidence="9" type="ORF">Spb1_28260</name>
</gene>
<protein>
    <submittedName>
        <fullName evidence="9">NAD(P)H nitroreductase</fullName>
        <ecNumber evidence="9">1.-.-.-</ecNumber>
    </submittedName>
</protein>
<keyword evidence="3" id="KW-0285">Flavoprotein</keyword>
<dbReference type="Gene3D" id="3.40.109.10">
    <property type="entry name" value="NADH Oxidase"/>
    <property type="match status" value="1"/>
</dbReference>
<keyword evidence="5" id="KW-0521">NADP</keyword>
<dbReference type="Pfam" id="PF00881">
    <property type="entry name" value="Nitroreductase"/>
    <property type="match status" value="1"/>
</dbReference>
<dbReference type="InterPro" id="IPR000415">
    <property type="entry name" value="Nitroreductase-like"/>
</dbReference>
<keyword evidence="10" id="KW-1185">Reference proteome</keyword>
<dbReference type="AlphaFoldDB" id="A0A518GQU0"/>
<evidence type="ECO:0000256" key="7">
    <source>
        <dbReference type="ARBA" id="ARBA00023027"/>
    </source>
</evidence>
<keyword evidence="7" id="KW-0520">NAD</keyword>
<dbReference type="GO" id="GO:0005829">
    <property type="term" value="C:cytosol"/>
    <property type="evidence" value="ECO:0007669"/>
    <property type="project" value="TreeGrafter"/>
</dbReference>
<comment type="cofactor">
    <cofactor evidence="1">
        <name>FMN</name>
        <dbReference type="ChEBI" id="CHEBI:58210"/>
    </cofactor>
</comment>
<dbReference type="SUPFAM" id="SSF55469">
    <property type="entry name" value="FMN-dependent nitroreductase-like"/>
    <property type="match status" value="1"/>
</dbReference>
<dbReference type="CDD" id="cd02149">
    <property type="entry name" value="NfsB-like"/>
    <property type="match status" value="1"/>
</dbReference>
<sequence length="282" mass="32043">MSNALPLGRSFKIDSQSSVSEFSSSGSFRNIQSLADWRTYLPNYNLSFINPEIKCVRPERLWIVTHPISPEHLHQALQWRYAVKKFDSHKKIPDHTWKVLEESLVLTPSSFGLQPWRFYVVTDMTVKSQFPAISWGQTQVRDASHVVVLTAKSELTTEDVERYIHSISTTRQVPLESLAGLKNVIINSLQNPPAGMNVREWNIRQVYIALGNLMTAAATLGIDTCPMEGIIPAKYDEILDCRKDGYETVVVCTLGYRAEDDKYAAAAKVRYPLEQLIFHVEQ</sequence>
<evidence type="ECO:0000313" key="10">
    <source>
        <dbReference type="Proteomes" id="UP000315349"/>
    </source>
</evidence>
<keyword evidence="4" id="KW-0288">FMN</keyword>
<dbReference type="InterPro" id="IPR029479">
    <property type="entry name" value="Nitroreductase"/>
</dbReference>
<dbReference type="EMBL" id="CP036299">
    <property type="protein sequence ID" value="QDV30891.1"/>
    <property type="molecule type" value="Genomic_DNA"/>
</dbReference>
<dbReference type="InterPro" id="IPR050627">
    <property type="entry name" value="Nitroreductase/BluB"/>
</dbReference>
<accession>A0A518GQU0</accession>
<evidence type="ECO:0000259" key="8">
    <source>
        <dbReference type="Pfam" id="PF00881"/>
    </source>
</evidence>
<dbReference type="EC" id="1.-.-.-" evidence="9"/>
<dbReference type="PANTHER" id="PTHR23026:SF125">
    <property type="entry name" value="OXYGEN-INSENSITIVE NAD(P)H NITROREDUCTASE"/>
    <property type="match status" value="1"/>
</dbReference>
<evidence type="ECO:0000256" key="6">
    <source>
        <dbReference type="ARBA" id="ARBA00023002"/>
    </source>
</evidence>
<evidence type="ECO:0000256" key="5">
    <source>
        <dbReference type="ARBA" id="ARBA00022857"/>
    </source>
</evidence>
<evidence type="ECO:0000256" key="2">
    <source>
        <dbReference type="ARBA" id="ARBA00007118"/>
    </source>
</evidence>
<comment type="similarity">
    <text evidence="2">Belongs to the nitroreductase family.</text>
</comment>
<dbReference type="Proteomes" id="UP000315349">
    <property type="component" value="Chromosome"/>
</dbReference>
<dbReference type="GO" id="GO:0046256">
    <property type="term" value="P:2,4,6-trinitrotoluene catabolic process"/>
    <property type="evidence" value="ECO:0007669"/>
    <property type="project" value="TreeGrafter"/>
</dbReference>
<reference evidence="9 10" key="1">
    <citation type="submission" date="2019-02" db="EMBL/GenBank/DDBJ databases">
        <title>Deep-cultivation of Planctomycetes and their phenomic and genomic characterization uncovers novel biology.</title>
        <authorList>
            <person name="Wiegand S."/>
            <person name="Jogler M."/>
            <person name="Boedeker C."/>
            <person name="Pinto D."/>
            <person name="Vollmers J."/>
            <person name="Rivas-Marin E."/>
            <person name="Kohn T."/>
            <person name="Peeters S.H."/>
            <person name="Heuer A."/>
            <person name="Rast P."/>
            <person name="Oberbeckmann S."/>
            <person name="Bunk B."/>
            <person name="Jeske O."/>
            <person name="Meyerdierks A."/>
            <person name="Storesund J.E."/>
            <person name="Kallscheuer N."/>
            <person name="Luecker S."/>
            <person name="Lage O.M."/>
            <person name="Pohl T."/>
            <person name="Merkel B.J."/>
            <person name="Hornburger P."/>
            <person name="Mueller R.-W."/>
            <person name="Bruemmer F."/>
            <person name="Labrenz M."/>
            <person name="Spormann A.M."/>
            <person name="Op den Camp H."/>
            <person name="Overmann J."/>
            <person name="Amann R."/>
            <person name="Jetten M.S.M."/>
            <person name="Mascher T."/>
            <person name="Medema M.H."/>
            <person name="Devos D.P."/>
            <person name="Kaster A.-K."/>
            <person name="Ovreas L."/>
            <person name="Rohde M."/>
            <person name="Galperin M.Y."/>
            <person name="Jogler C."/>
        </authorList>
    </citation>
    <scope>NUCLEOTIDE SEQUENCE [LARGE SCALE GENOMIC DNA]</scope>
    <source>
        <strain evidence="9 10">Spb1</strain>
    </source>
</reference>